<feature type="transmembrane region" description="Helical" evidence="1">
    <location>
        <begin position="53"/>
        <end position="80"/>
    </location>
</feature>
<evidence type="ECO:0000313" key="2">
    <source>
        <dbReference type="EMBL" id="MBW69825.1"/>
    </source>
</evidence>
<sequence length="113" mass="12393">MGCLPTFILSTSPYISLALSFALFLSLSLLSLICSLHYSAWLAIRLPCTKMRVFICIFYSQLGLVSITISLCLCPAQSLLHILPTPPFPRSSTLPLEGGRCVTRRCTGDRPSI</sequence>
<proteinExistence type="predicted"/>
<accession>A0A2M4CX33</accession>
<keyword evidence="1" id="KW-0472">Membrane</keyword>
<reference evidence="2" key="1">
    <citation type="submission" date="2018-01" db="EMBL/GenBank/DDBJ databases">
        <title>An insight into the sialome of Amazonian anophelines.</title>
        <authorList>
            <person name="Ribeiro J.M."/>
            <person name="Scarpassa V."/>
            <person name="Calvo E."/>
        </authorList>
    </citation>
    <scope>NUCLEOTIDE SEQUENCE</scope>
</reference>
<feature type="transmembrane region" description="Helical" evidence="1">
    <location>
        <begin position="14"/>
        <end position="41"/>
    </location>
</feature>
<keyword evidence="1" id="KW-0812">Transmembrane</keyword>
<organism evidence="2">
    <name type="scientific">Anopheles darlingi</name>
    <name type="common">Mosquito</name>
    <dbReference type="NCBI Taxonomy" id="43151"/>
    <lineage>
        <taxon>Eukaryota</taxon>
        <taxon>Metazoa</taxon>
        <taxon>Ecdysozoa</taxon>
        <taxon>Arthropoda</taxon>
        <taxon>Hexapoda</taxon>
        <taxon>Insecta</taxon>
        <taxon>Pterygota</taxon>
        <taxon>Neoptera</taxon>
        <taxon>Endopterygota</taxon>
        <taxon>Diptera</taxon>
        <taxon>Nematocera</taxon>
        <taxon>Culicoidea</taxon>
        <taxon>Culicidae</taxon>
        <taxon>Anophelinae</taxon>
        <taxon>Anopheles</taxon>
    </lineage>
</organism>
<keyword evidence="1" id="KW-1133">Transmembrane helix</keyword>
<evidence type="ECO:0000256" key="1">
    <source>
        <dbReference type="SAM" id="Phobius"/>
    </source>
</evidence>
<dbReference type="EMBL" id="GGFL01005647">
    <property type="protein sequence ID" value="MBW69825.1"/>
    <property type="molecule type" value="Transcribed_RNA"/>
</dbReference>
<name>A0A2M4CX33_ANODA</name>
<dbReference type="AlphaFoldDB" id="A0A2M4CX33"/>
<protein>
    <submittedName>
        <fullName evidence="2">Uncharacterized protein</fullName>
    </submittedName>
</protein>